<name>A0A0F9FK72_9ZZZZ</name>
<sequence>MLCLILSLNQKLIWNNYYLEGGALKNEFECFEIALDWKQNYYLSPKVIRKIRQISIKQGIKLIVHTPYYLPTSTMLPEIQKRVLENVRKGINLAREVKSNKLTIHPGYQEMPGSAIKYCYNSLINNLQKIVNIGQEYDVKICFENFDKPLLCSELKDYLYVLNSVDGLMATLDVGHANTTNNKPSEFLKEIRNLLMD</sequence>
<feature type="domain" description="Xylose isomerase-like TIM barrel" evidence="1">
    <location>
        <begin position="26"/>
        <end position="180"/>
    </location>
</feature>
<dbReference type="AlphaFoldDB" id="A0A0F9FK72"/>
<comment type="caution">
    <text evidence="2">The sequence shown here is derived from an EMBL/GenBank/DDBJ whole genome shotgun (WGS) entry which is preliminary data.</text>
</comment>
<dbReference type="PANTHER" id="PTHR12110:SF21">
    <property type="entry name" value="XYLOSE ISOMERASE-LIKE TIM BARREL DOMAIN-CONTAINING PROTEIN"/>
    <property type="match status" value="1"/>
</dbReference>
<protein>
    <recommendedName>
        <fullName evidence="1">Xylose isomerase-like TIM barrel domain-containing protein</fullName>
    </recommendedName>
</protein>
<accession>A0A0F9FK72</accession>
<organism evidence="2">
    <name type="scientific">marine sediment metagenome</name>
    <dbReference type="NCBI Taxonomy" id="412755"/>
    <lineage>
        <taxon>unclassified sequences</taxon>
        <taxon>metagenomes</taxon>
        <taxon>ecological metagenomes</taxon>
    </lineage>
</organism>
<dbReference type="PANTHER" id="PTHR12110">
    <property type="entry name" value="HYDROXYPYRUVATE ISOMERASE"/>
    <property type="match status" value="1"/>
</dbReference>
<reference evidence="2" key="1">
    <citation type="journal article" date="2015" name="Nature">
        <title>Complex archaea that bridge the gap between prokaryotes and eukaryotes.</title>
        <authorList>
            <person name="Spang A."/>
            <person name="Saw J.H."/>
            <person name="Jorgensen S.L."/>
            <person name="Zaremba-Niedzwiedzka K."/>
            <person name="Martijn J."/>
            <person name="Lind A.E."/>
            <person name="van Eijk R."/>
            <person name="Schleper C."/>
            <person name="Guy L."/>
            <person name="Ettema T.J."/>
        </authorList>
    </citation>
    <scope>NUCLEOTIDE SEQUENCE</scope>
</reference>
<dbReference type="SUPFAM" id="SSF51658">
    <property type="entry name" value="Xylose isomerase-like"/>
    <property type="match status" value="1"/>
</dbReference>
<feature type="non-terminal residue" evidence="2">
    <location>
        <position position="197"/>
    </location>
</feature>
<dbReference type="Gene3D" id="3.20.20.150">
    <property type="entry name" value="Divalent-metal-dependent TIM barrel enzymes"/>
    <property type="match status" value="1"/>
</dbReference>
<gene>
    <name evidence="2" type="ORF">LCGC14_1941410</name>
</gene>
<dbReference type="InterPro" id="IPR050312">
    <property type="entry name" value="IolE/XylAMocC-like"/>
</dbReference>
<proteinExistence type="predicted"/>
<dbReference type="Pfam" id="PF01261">
    <property type="entry name" value="AP_endonuc_2"/>
    <property type="match status" value="1"/>
</dbReference>
<evidence type="ECO:0000259" key="1">
    <source>
        <dbReference type="Pfam" id="PF01261"/>
    </source>
</evidence>
<dbReference type="InterPro" id="IPR036237">
    <property type="entry name" value="Xyl_isomerase-like_sf"/>
</dbReference>
<dbReference type="EMBL" id="LAZR01021018">
    <property type="protein sequence ID" value="KKL86774.1"/>
    <property type="molecule type" value="Genomic_DNA"/>
</dbReference>
<dbReference type="InterPro" id="IPR013022">
    <property type="entry name" value="Xyl_isomerase-like_TIM-brl"/>
</dbReference>
<evidence type="ECO:0000313" key="2">
    <source>
        <dbReference type="EMBL" id="KKL86774.1"/>
    </source>
</evidence>